<evidence type="ECO:0000256" key="2">
    <source>
        <dbReference type="ARBA" id="ARBA00072224"/>
    </source>
</evidence>
<dbReference type="SUPFAM" id="SSF55729">
    <property type="entry name" value="Acyl-CoA N-acyltransferases (Nat)"/>
    <property type="match status" value="1"/>
</dbReference>
<sequence>MQLPVSSGLRWSCLGFEALTVHQLYALLRLRAEIFVVEQRCAYLDPDGKDVHPQALHLMAYDSDTLAASVRILPPGLGYPCPSIGRVVVAATHRGTGLGHVLMREALSHLRQRWPSSEVQLGAQAHLADFYAAHGFVVVSPVYDEDGIPHVTMRRPA</sequence>
<evidence type="ECO:0000259" key="3">
    <source>
        <dbReference type="PROSITE" id="PS51186"/>
    </source>
</evidence>
<dbReference type="Proteomes" id="UP000023268">
    <property type="component" value="Unassembled WGS sequence"/>
</dbReference>
<dbReference type="GO" id="GO:0016747">
    <property type="term" value="F:acyltransferase activity, transferring groups other than amino-acyl groups"/>
    <property type="evidence" value="ECO:0007669"/>
    <property type="project" value="InterPro"/>
</dbReference>
<evidence type="ECO:0000313" key="5">
    <source>
        <dbReference type="Proteomes" id="UP000023268"/>
    </source>
</evidence>
<dbReference type="CDD" id="cd04301">
    <property type="entry name" value="NAT_SF"/>
    <property type="match status" value="1"/>
</dbReference>
<organism evidence="4 5">
    <name type="scientific">Hylemonella gracilis str. Niagara R</name>
    <dbReference type="NCBI Taxonomy" id="1458275"/>
    <lineage>
        <taxon>Bacteria</taxon>
        <taxon>Pseudomonadati</taxon>
        <taxon>Pseudomonadota</taxon>
        <taxon>Betaproteobacteria</taxon>
        <taxon>Burkholderiales</taxon>
        <taxon>Comamonadaceae</taxon>
        <taxon>Hylemonella</taxon>
    </lineage>
</organism>
<evidence type="ECO:0000313" key="4">
    <source>
        <dbReference type="EMBL" id="EYC52197.1"/>
    </source>
</evidence>
<dbReference type="PROSITE" id="PS51186">
    <property type="entry name" value="GNAT"/>
    <property type="match status" value="1"/>
</dbReference>
<dbReference type="eggNOG" id="COG2153">
    <property type="taxonomic scope" value="Bacteria"/>
</dbReference>
<keyword evidence="4" id="KW-0808">Transferase</keyword>
<protein>
    <recommendedName>
        <fullName evidence="2">Protein ElaA</fullName>
    </recommendedName>
</protein>
<dbReference type="FunFam" id="3.40.630.30:FF:000035">
    <property type="entry name" value="GNAT family N-acetyltransferase"/>
    <property type="match status" value="1"/>
</dbReference>
<proteinExistence type="inferred from homology"/>
<dbReference type="RefSeq" id="WP_035611833.1">
    <property type="nucleotide sequence ID" value="NZ_JEMG01000001.1"/>
</dbReference>
<dbReference type="Gene3D" id="3.40.630.30">
    <property type="match status" value="1"/>
</dbReference>
<dbReference type="EMBL" id="JEMG01000001">
    <property type="protein sequence ID" value="EYC52197.1"/>
    <property type="molecule type" value="Genomic_DNA"/>
</dbReference>
<dbReference type="OrthoDB" id="9796171at2"/>
<comment type="caution">
    <text evidence="4">The sequence shown here is derived from an EMBL/GenBank/DDBJ whole genome shotgun (WGS) entry which is preliminary data.</text>
</comment>
<feature type="domain" description="N-acetyltransferase" evidence="3">
    <location>
        <begin position="14"/>
        <end position="157"/>
    </location>
</feature>
<evidence type="ECO:0000256" key="1">
    <source>
        <dbReference type="ARBA" id="ARBA00009623"/>
    </source>
</evidence>
<dbReference type="InterPro" id="IPR016181">
    <property type="entry name" value="Acyl_CoA_acyltransferase"/>
</dbReference>
<name>A0A016XKV9_9BURK</name>
<dbReference type="InterPro" id="IPR000182">
    <property type="entry name" value="GNAT_dom"/>
</dbReference>
<dbReference type="Pfam" id="PF13673">
    <property type="entry name" value="Acetyltransf_10"/>
    <property type="match status" value="1"/>
</dbReference>
<dbReference type="STRING" id="1458275.AZ34_14825"/>
<gene>
    <name evidence="4" type="ORF">AZ34_14825</name>
</gene>
<dbReference type="AlphaFoldDB" id="A0A016XKV9"/>
<accession>A0A016XKV9</accession>
<reference evidence="4 5" key="1">
    <citation type="submission" date="2014-02" db="EMBL/GenBank/DDBJ databases">
        <title>Draft Genome of Hylemonella gracilis isolated from the Niagara River.</title>
        <authorList>
            <person name="Pawlowski D.R."/>
            <person name="Koudelka G.B."/>
        </authorList>
    </citation>
    <scope>NUCLEOTIDE SEQUENCE [LARGE SCALE GENOMIC DNA]</scope>
    <source>
        <strain evidence="4 5">Niagara R</strain>
    </source>
</reference>
<comment type="similarity">
    <text evidence="1">Belongs to the UPF0039 (ElaA) family.</text>
</comment>